<comment type="caution">
    <text evidence="2">The sequence shown here is derived from an EMBL/GenBank/DDBJ whole genome shotgun (WGS) entry which is preliminary data.</text>
</comment>
<dbReference type="EMBL" id="LAZL01000044">
    <property type="protein sequence ID" value="KMT63739.1"/>
    <property type="molecule type" value="Genomic_DNA"/>
</dbReference>
<dbReference type="GO" id="GO:0006189">
    <property type="term" value="P:'de novo' IMP biosynthetic process"/>
    <property type="evidence" value="ECO:0007669"/>
    <property type="project" value="InterPro"/>
</dbReference>
<dbReference type="STRING" id="1513271.XM47_18125"/>
<accession>A0A0J8GR89</accession>
<gene>
    <name evidence="2" type="ORF">XM47_18125</name>
</gene>
<dbReference type="InterPro" id="IPR039476">
    <property type="entry name" value="P2CMN_synthase_LarB"/>
</dbReference>
<protein>
    <submittedName>
        <fullName evidence="2">Circadian phase modifier CpmA</fullName>
    </submittedName>
</protein>
<reference evidence="2 3" key="1">
    <citation type="submission" date="2015-04" db="EMBL/GenBank/DDBJ databases">
        <title>Draft Genome Sequence of the Novel Agar-Digesting Marine Bacterium Q1.</title>
        <authorList>
            <person name="Li Y."/>
            <person name="Li D."/>
            <person name="Chen G."/>
            <person name="Du Z."/>
        </authorList>
    </citation>
    <scope>NUCLEOTIDE SEQUENCE [LARGE SCALE GENOMIC DNA]</scope>
    <source>
        <strain evidence="2 3">Q1</strain>
    </source>
</reference>
<dbReference type="Pfam" id="PF00731">
    <property type="entry name" value="AIRC"/>
    <property type="match status" value="1"/>
</dbReference>
<dbReference type="SUPFAM" id="SSF52255">
    <property type="entry name" value="N5-CAIR mutase (phosphoribosylaminoimidazole carboxylase, PurE)"/>
    <property type="match status" value="1"/>
</dbReference>
<dbReference type="RefSeq" id="WP_048695762.1">
    <property type="nucleotide sequence ID" value="NZ_KQ130514.1"/>
</dbReference>
<dbReference type="Proteomes" id="UP000037600">
    <property type="component" value="Unassembled WGS sequence"/>
</dbReference>
<dbReference type="InterPro" id="IPR000031">
    <property type="entry name" value="PurE_dom"/>
</dbReference>
<dbReference type="NCBIfam" id="NF033503">
    <property type="entry name" value="LarB"/>
    <property type="match status" value="1"/>
</dbReference>
<dbReference type="GO" id="GO:0016787">
    <property type="term" value="F:hydrolase activity"/>
    <property type="evidence" value="ECO:0007669"/>
    <property type="project" value="InterPro"/>
</dbReference>
<evidence type="ECO:0000313" key="2">
    <source>
        <dbReference type="EMBL" id="KMT63739.1"/>
    </source>
</evidence>
<evidence type="ECO:0000313" key="3">
    <source>
        <dbReference type="Proteomes" id="UP000037600"/>
    </source>
</evidence>
<dbReference type="OrthoDB" id="9782511at2"/>
<organism evidence="2 3">
    <name type="scientific">Catenovulum maritimum</name>
    <dbReference type="NCBI Taxonomy" id="1513271"/>
    <lineage>
        <taxon>Bacteria</taxon>
        <taxon>Pseudomonadati</taxon>
        <taxon>Pseudomonadota</taxon>
        <taxon>Gammaproteobacteria</taxon>
        <taxon>Alteromonadales</taxon>
        <taxon>Alteromonadaceae</taxon>
        <taxon>Catenovulum</taxon>
    </lineage>
</organism>
<name>A0A0J8GR89_9ALTE</name>
<sequence length="226" mass="24006">MKQYNWDQDRNKRTGVPEAVYCEGKSVEQIDCIITESIEVKRSILLTRLSQEKFNALPDVSKTQLDYCGLSKTAILNQSQAQAAKLNPAQIVIVAAGTSDAAVAKEIARVLEFNGQNSDIILDVGVAGLWRLLDRIDEIRTYPIVIGCAGMEGALFSVLAGLIDAPLIAVPTSVGYGVSANGKTALESALASCSPGIMTMNIDNGFGAAAAALKMLNAFHKLKGSC</sequence>
<feature type="domain" description="PurE" evidence="1">
    <location>
        <begin position="89"/>
        <end position="221"/>
    </location>
</feature>
<dbReference type="AlphaFoldDB" id="A0A0J8GR89"/>
<dbReference type="Gene3D" id="3.40.50.1970">
    <property type="match status" value="1"/>
</dbReference>
<dbReference type="SMART" id="SM01001">
    <property type="entry name" value="AIRC"/>
    <property type="match status" value="1"/>
</dbReference>
<dbReference type="PANTHER" id="PTHR43064">
    <property type="entry name" value="PHOSPHORIBOSYLAMINOIMIDAZOLE CARBOXYLASE-RELATED"/>
    <property type="match status" value="1"/>
</dbReference>
<evidence type="ECO:0000259" key="1">
    <source>
        <dbReference type="SMART" id="SM01001"/>
    </source>
</evidence>
<proteinExistence type="predicted"/>
<dbReference type="PATRIC" id="fig|1513271.3.peg.3718"/>
<dbReference type="PANTHER" id="PTHR43064:SF1">
    <property type="entry name" value="SLL1489 PROTEIN"/>
    <property type="match status" value="1"/>
</dbReference>
<keyword evidence="3" id="KW-1185">Reference proteome</keyword>